<dbReference type="AlphaFoldDB" id="A0A317QI22"/>
<dbReference type="RefSeq" id="WP_110005108.1">
    <property type="nucleotide sequence ID" value="NZ_QGTX01000001.1"/>
</dbReference>
<gene>
    <name evidence="2" type="ORF">JD79_01648</name>
</gene>
<dbReference type="Proteomes" id="UP000246661">
    <property type="component" value="Unassembled WGS sequence"/>
</dbReference>
<evidence type="ECO:0000256" key="1">
    <source>
        <dbReference type="SAM" id="SignalP"/>
    </source>
</evidence>
<feature type="signal peptide" evidence="1">
    <location>
        <begin position="1"/>
        <end position="24"/>
    </location>
</feature>
<proteinExistence type="predicted"/>
<evidence type="ECO:0000313" key="2">
    <source>
        <dbReference type="EMBL" id="PWW22494.1"/>
    </source>
</evidence>
<comment type="caution">
    <text evidence="2">The sequence shown here is derived from an EMBL/GenBank/DDBJ whole genome shotgun (WGS) entry which is preliminary data.</text>
</comment>
<accession>A0A317QI22</accession>
<evidence type="ECO:0000313" key="3">
    <source>
        <dbReference type="Proteomes" id="UP000246661"/>
    </source>
</evidence>
<organism evidence="2 3">
    <name type="scientific">Geodermatophilus normandii</name>
    <dbReference type="NCBI Taxonomy" id="1137989"/>
    <lineage>
        <taxon>Bacteria</taxon>
        <taxon>Bacillati</taxon>
        <taxon>Actinomycetota</taxon>
        <taxon>Actinomycetes</taxon>
        <taxon>Geodermatophilales</taxon>
        <taxon>Geodermatophilaceae</taxon>
        <taxon>Geodermatophilus</taxon>
    </lineage>
</organism>
<reference evidence="3" key="1">
    <citation type="submission" date="2018-05" db="EMBL/GenBank/DDBJ databases">
        <authorList>
            <person name="Klenk H.-P."/>
            <person name="Huntemann M."/>
            <person name="Clum A."/>
            <person name="Pillay M."/>
            <person name="Palaniappan K."/>
            <person name="Varghese N."/>
            <person name="Mikhailova N."/>
            <person name="Stamatis D."/>
            <person name="Reddy T."/>
            <person name="Daum C."/>
            <person name="Shapiro N."/>
            <person name="Ivanova N."/>
            <person name="Kyrpides N."/>
            <person name="Woyke T."/>
        </authorList>
    </citation>
    <scope>NUCLEOTIDE SEQUENCE [LARGE SCALE GENOMIC DNA]</scope>
    <source>
        <strain evidence="3">DSM 45417</strain>
    </source>
</reference>
<protein>
    <submittedName>
        <fullName evidence="2">Uncharacterized protein</fullName>
    </submittedName>
</protein>
<sequence length="115" mass="11301">MSTLSRRAQAAVLVTAVVTGYAGAAAYTALAAPALPVAEDFGPGDGLDRYVVTAAGGDAAALLGTLTALDGVANAQRLSDGRAIVATGELSADDLAAVGGWRRSRSRPGCPCSGP</sequence>
<keyword evidence="1" id="KW-0732">Signal</keyword>
<feature type="chain" id="PRO_5039172380" evidence="1">
    <location>
        <begin position="25"/>
        <end position="115"/>
    </location>
</feature>
<name>A0A317QI22_9ACTN</name>
<keyword evidence="3" id="KW-1185">Reference proteome</keyword>
<dbReference type="EMBL" id="QGTX01000001">
    <property type="protein sequence ID" value="PWW22494.1"/>
    <property type="molecule type" value="Genomic_DNA"/>
</dbReference>